<dbReference type="SMART" id="SM00089">
    <property type="entry name" value="PKD"/>
    <property type="match status" value="6"/>
</dbReference>
<dbReference type="InterPro" id="IPR000601">
    <property type="entry name" value="PKD_dom"/>
</dbReference>
<keyword evidence="2" id="KW-0732">Signal</keyword>
<evidence type="ECO:0000256" key="1">
    <source>
        <dbReference type="SAM" id="MobiDB-lite"/>
    </source>
</evidence>
<dbReference type="PROSITE" id="PS50093">
    <property type="entry name" value="PKD"/>
    <property type="match status" value="2"/>
</dbReference>
<dbReference type="InterPro" id="IPR035986">
    <property type="entry name" value="PKD_dom_sf"/>
</dbReference>
<dbReference type="InterPro" id="IPR045828">
    <property type="entry name" value="PKD_Bacteroidetes"/>
</dbReference>
<reference evidence="4" key="2">
    <citation type="submission" date="2020-10" db="EMBL/GenBank/DDBJ databases">
        <title>Mucilaginibacter sp. nov., isolated from soil.</title>
        <authorList>
            <person name="Jeon C.O."/>
        </authorList>
    </citation>
    <scope>NUCLEOTIDE SEQUENCE</scope>
    <source>
        <strain evidence="4">R11</strain>
    </source>
</reference>
<feature type="region of interest" description="Disordered" evidence="1">
    <location>
        <begin position="1494"/>
        <end position="1519"/>
    </location>
</feature>
<gene>
    <name evidence="4" type="ORF">GSY63_15860</name>
</gene>
<dbReference type="Pfam" id="PF19406">
    <property type="entry name" value="PKD_5"/>
    <property type="match status" value="2"/>
</dbReference>
<feature type="signal peptide" evidence="2">
    <location>
        <begin position="1"/>
        <end position="24"/>
    </location>
</feature>
<reference evidence="4" key="1">
    <citation type="submission" date="2020-01" db="EMBL/GenBank/DDBJ databases">
        <authorList>
            <person name="Seo Y.L."/>
        </authorList>
    </citation>
    <scope>NUCLEOTIDE SEQUENCE</scope>
    <source>
        <strain evidence="4">R11</strain>
    </source>
</reference>
<evidence type="ECO:0000313" key="4">
    <source>
        <dbReference type="EMBL" id="NCD70840.1"/>
    </source>
</evidence>
<evidence type="ECO:0000313" key="5">
    <source>
        <dbReference type="Proteomes" id="UP000638732"/>
    </source>
</evidence>
<evidence type="ECO:0000256" key="2">
    <source>
        <dbReference type="SAM" id="SignalP"/>
    </source>
</evidence>
<dbReference type="InterPro" id="IPR013783">
    <property type="entry name" value="Ig-like_fold"/>
</dbReference>
<keyword evidence="5" id="KW-1185">Reference proteome</keyword>
<dbReference type="Gene3D" id="2.60.40.10">
    <property type="entry name" value="Immunoglobulins"/>
    <property type="match status" value="14"/>
</dbReference>
<feature type="domain" description="PKD" evidence="3">
    <location>
        <begin position="4871"/>
        <end position="4912"/>
    </location>
</feature>
<protein>
    <recommendedName>
        <fullName evidence="3">PKD domain-containing protein</fullName>
    </recommendedName>
</protein>
<proteinExistence type="predicted"/>
<comment type="caution">
    <text evidence="4">The sequence shown here is derived from an EMBL/GenBank/DDBJ whole genome shotgun (WGS) entry which is preliminary data.</text>
</comment>
<dbReference type="Proteomes" id="UP000638732">
    <property type="component" value="Unassembled WGS sequence"/>
</dbReference>
<feature type="chain" id="PRO_5036753641" description="PKD domain-containing protein" evidence="2">
    <location>
        <begin position="25"/>
        <end position="5038"/>
    </location>
</feature>
<dbReference type="InterPro" id="IPR022409">
    <property type="entry name" value="PKD/Chitinase_dom"/>
</dbReference>
<accession>A0A966DTN1</accession>
<dbReference type="RefSeq" id="WP_166586789.1">
    <property type="nucleotide sequence ID" value="NZ_WWEO01000043.1"/>
</dbReference>
<feature type="domain" description="PKD" evidence="3">
    <location>
        <begin position="4585"/>
        <end position="4621"/>
    </location>
</feature>
<dbReference type="SUPFAM" id="SSF49299">
    <property type="entry name" value="PKD domain"/>
    <property type="match status" value="3"/>
</dbReference>
<name>A0A966DTN1_9SPHI</name>
<organism evidence="4 5">
    <name type="scientific">Mucilaginibacter agri</name>
    <dbReference type="NCBI Taxonomy" id="2695265"/>
    <lineage>
        <taxon>Bacteria</taxon>
        <taxon>Pseudomonadati</taxon>
        <taxon>Bacteroidota</taxon>
        <taxon>Sphingobacteriia</taxon>
        <taxon>Sphingobacteriales</taxon>
        <taxon>Sphingobacteriaceae</taxon>
        <taxon>Mucilaginibacter</taxon>
    </lineage>
</organism>
<feature type="region of interest" description="Disordered" evidence="1">
    <location>
        <begin position="166"/>
        <end position="188"/>
    </location>
</feature>
<sequence length="5038" mass="520431">MDNTFTKRIFFSFLFIFLAVASFAQTITVGTVDPGPYGRGSSIAVPITINDAGGCMQIGNTYTLYLSDASGNFSPGTAIGTANNFYTPFVNGVIPAGTPAGTGYKVQVRSNNPVKISSTSAAFEIKATTGVVASASCDQNVATDVFGSCVGADGVPFSISSTSPAGNTTTASFNNEMTQTPSGSATLPSSGPGYTFTANATNYTVSVKSVDASGIIGTRDYELINNYPRSNIGSTGNGFTCLDNNQGPLSFSIDVSSASGGIQVNYPGNLYRLDWGDGTSTTYTFCQLKAANGLVTHIFTLPSCGSQGNSQDNLANAFKVTTDISNPYCGSATFSPKFTTARVLIKPKVSFTGPTVACVGTQITLTNTSSPGPAPMNFTSPTCLDNPGALYDWYLDGTKYANYTLTQPFVLPTNLAHGTHTIILHAQPQAGSAGCVAADVTQTICLENPPQPAFTIPAAVCQSATVPVLPTDASVIDATCAVSPTNSTHTYTWTVTGPAAVGYAGGTNANSTIPKFIFNTPGTYTVQLGISTSGCGQVLSTPQDIYVDDAATVNLSPNVTLCNTNQTLTFDNTAGSQTKTTFAGTTKPGASNFNWTVTGGTYSFAGGTTATSQYPQILFTGLGTYTVTATHTNSCNTATATQKITFIVPPTVNAGPDQTICSTGSATLEGSVTGTYTSYAWTGGTGTFSPGRNALAPSYTPSAAEITAGTVTLTLHGYNAGVASPCADVGDPMVITITPLVKVNSNNTASVCSGSALSYTITADHTPATFTWTASATTGSPTGFTTSGTSSSITDVLVNAGTTNAVVTYKITPTYNGCPGPVFTLNVTVNPLPTITATSPTICNVQQANIALTSTVSGTSYKWTSVAQAGVTGNTQQSSKVTVTSIADILTNSSVTTAKTVTYTITPYNGNCAGTPITATVTVQPSVPSIPGADREICGTTYTLEGNNPAPATGKWTIASGAPGVVITDDTNPTSTVTGLVAGQVYKFTWTVSNLPTCVDAKTVTITVDTPPTAGTAIATPSTVCKGSSSFIKLSGYYGSITKWQSSVDGGTTWTDISNINDSYTTLALTQTTVFRAVMHSGVCADVYPTATVTVVPPPVTSVPGSDVVLCGIPPAGFSTLSYTLGANSPGTGTGKWTMVSGPGPVQFDDDTKPNAVASNLVPGGTYVLSWTISGVSGTPCPPSSNQLTITVEKPPVGGSTNTNPSTVCYGSNGTIYLAGYFGNVAKWQSSTNGGTTWTDINFVADAYPYSNLTTTTTFRAWVHNGTQCPDVPSDPVTVTVAPAIVPSNPGADAVICGTVTTANPIISYTLQGNNPSPGTGKWTIKSGPTSAQFVDNTSPTTVVTNLQAGSVYEFQWTISGVAGSPCAPDGKAVTITVEKPPVGGITSTNPSTVCTGASGNITLSGQFGTITKWQSSIDGGTTWTDISFIGDTYPYTNLTTTTTFRAVIHNGTQCPDAYSGETTVTVNPATVLANAGPNEEVCSITSYTLKGNDPSPGNGKWTLTSGQPGITFDNDTDPHATASGLLPGNVYTFQWTINGLPGCTMNNSSVTITVDEGPVGGLALGTTDICGGTTNGGIITLSGQSGTVVGWQKSIDNGNTWTAISSVADTYTYTNLTQSTQFRAILHKAGLCGDVPSAPAIITIGTPPVTSAPGPDKVLCNVASYTLQGNSPGAGTGKWTIDAGPSAGVTFSSDTDPHATVSGLTAGNTYTFRWTITGTPPCNPSSNVVKITIDKLPVGGNTIGSATVCTGDNHGSITLGGQVGTVDHWEFTTDGGTTWQTIASTNTVIPYDLLTQTTTFRAIVQSGSCGTAVSTPSTITVGQPAVASVPGPNASICNATTYTLQANSPAPGTGKWTIDAGPTAGVTFSDDTKANATVSGLVAGNIYTFRWTITGSAGCSTTTNTVTITVDELSLGGTTAGAKVFCEGPNAGQVTLSGQRGIIDHWEMSEDNGANWTSIANTNTTQAYSGLTTTTRYRAMVRNGTCPPVASTPTTITINPLTVVATAGANQELCSVSTYTLQGNDPGTGTGKWTVDAGPPAVTFVDDTKFNTAVNGLIAGNTYTFHWTITGLAPCAPTTSAVTIIIDKPSYGGTTAGSKAFCDGPNAGQITLSNQVGVIDYWESSVDNGAHWVTISSSSSTLPYASLTETTQYRAVVHNGVCAPDFSTISTITINPLTTIAVAGPNKELCSVTSYTMQGNDPGTNNTGLWTVDGAPAGVTFADATKYNTIVNGLVAGNTYNFHWTITGVAPCGPTSSPVTIIVDKASYGGTTAGSTAYCTGPNVGQINLSNQVGTVDKWQKSIDNGATWIDIPNTGNAYQYSNLTQTTQFRAMVHNGVCGQDPSSVSTITINPPTTVAVAGPNQELCATSTYTMQGNAPGTNNTGLWTVDGSPAGVTFTDATKYNTDVNGMVAGNTYTFHWTITGVAPCDPSSSAVTLVIDKPSYGGTTAGTAVFCTGPNGGQITLSGQVGSVDYWQKSLDNGATWTNIPNTTTVQTYSGLTQTTQYRAMVHNGVCGQDPSSASTITINPPTVTAVAGPNKELCSVTSYTMQGNDPGTTGSTGLWTVDAGVPPVTFVDPTKYNTVVNNLVAGNTYTFHWTITGAAPCLPSSSPVTIIIDQPSVGGVTAGSDTYCAGVPNFGQITLTGQTGTIDYWQKSVDNGVTWTNITNTTATMPYSAVTQTTQYRAMVHNGVCGQDPSSVSTITINPVTTTAVAGPDKELCSVTTYTMQGNDPGANNTGLWTVDGSPAGVTFTDATKYNTDVNGLVAGTTYTFRWTITGLAPCPPTSSSMTLIIDKPSVGGTTAGSVVLCTGPNSGQITLSGQTGTVDFWQKSVDNGANWTNIANTSLALPYSNVTQTTQFRAMVHNGVCGQDPSTVSTVTINPLTTVAVAGPNKELCSATTYTMQGNNPGTNNTGLWTVDGSPAGVTFTDATKYNTDVNGLVAGNTYTFHWTITGLAPCDPTTSSMTLIIDKPSVGGTTDGTAVFCTGPNSGQVTLSGQTGTVDYWQKSVDNGATWINIANTDVAQPYSNLTQTTQFRAMVHNGVCGQDPSSATTITINPLTTAAVAGPNKELCSVTTYTMQGNNPGTNNTGLWTVDGSPAGVTFTDPTKYDTQVNGLVAGTTYTFHWTITGLAPCDPTTSSMTLIIDKPSVGGTTDGSMVLCTGPNSGVITLSGQTGTVDFWQKSVDNGTTWTNIANTDVALPYSNVTQTTQFRAMVHNGVCGQDPSSASTITINPLTTVAVAGANQELCSVTTYTMQGNDPGVNNTGLWTVDGSPAGVTFVDATKYNTVVNGLVAGNTYTFHWTINGLAPCDPTSSAVTLIIDKPSAGGTTDGSAVFCAGPNGGVITLSNQVGTVDYWQKSIDNGATWTNVTNTSAALTYSNLTQTTQYRAMVHNGVCGQDPSSVSTITINPLTTIAAAGPNQELCSVTTYTMQGNDPGANNTGLWTVDGSPAGVTFTDATKYNTQVNGLVAGTTYIFRWTITGQAPCLPTSSPVTIIIDQSSDGGVTAGSVAYCAGPNNGQITLSGQVGTVDKWQKSVDNGANWIDIANTTAVLPYSGLTQTTQYRAMVHNGVCAPAPSSVSTVTINPPTVVAVAGPNQELCSVTTYTMQGNDPGINNTGLWTVDGAPAGVTFVDPTKYNTVVNGLIAGTTYTFHWTITGLAPCPPTSDAVTIIIDKPSVGGTTDGAAVFCAGPNGGQVTLSNQVGTVDYWQKSTDNGANWINIPGNTSPILIYSNLAQTTQFRAMVHNGMCGQDPSTPTTITINPVTVTAIAGPNQELCGATTYTMQGNSPGTGTGLWTVDGSPAGVTFSDATLPDAVVNGMVPGNTYTFRWTITGQAPCDPSSSPVTIIIDEPSVGGTTDGSVVFCAGPNGGQINLTGQRGIVDHWEMSTDNGANWANIGNAGLSQAYANLTQTTQYRAMVRNGFCPPVPSSVSTITINPATVTAIAGADQRLCNVTTYTLQGNSPGAGTGLWTVDAGPPPVTFSDATDPHAMVTGMVPGNTYNFHWTITGVAPCPSNSNAVKVIIDQLAIGGTTDGADVVCTGNNRGSITLTGQLGTIVRWEYSTDNGGHWQADNNTNNIYLYSNLTQTTQYRAIVSNGVCGEVQSTPTTIMVGQPAIASVPGPDEAVCNVTSYNLHANNPAPGTGKWTVLLGPPGATFSNDTDPNATVTGLVPGNVYQFEWAITGSAGCPPNKRYVTITDDQPPIGGTTAGATTVCGGNNNGSVTLTGQFGTIVRWESTTNNGASWVKLDNETNILAYSNLTITTTYRALIHKDGKCGDVYSDPTTITVNPPTVAANAGPDDEVCSVTTYKLQGNAAGTGTGKWTVASGPAGATFSNDADPVATVSGLIPGSTYQFQWTITGLPTCAINTDLVAVTIDQAPIGGTTAGAATVCADGNKGDIKLTGQFGTIVRWESSTNNGSTWDAINNNVTDTYSYSGLAQTTQFRAILHIDGKCADAPSTATTITVNPQTVVADAGKDFTICNTSIAKLNGNSPGPSTGLWTQTAGPTVTIANPAAYQTIVSGLAKGNVYTFKWTIKGLAPCVDTYASVTIGAYEDVVPSFTKTEDHICGTSTVTFTNTSTPSPTGTFEWDFGDGTPVVTAVNPPSHTFVPSPDGREMTYKITLTPTSNCELKAPFADYVKISPQKPIAALSPAQLSYCGTFSLSAKNMSPGENSQYDFYLKDAIGTTLQHVRKTDTTTAVFQSITPAAPTTYSVYVVATDKCGNQGNSTPINISAAPSSLVSGVQIKGNVESVCLGSPVTFQNISTGGDRFSISIYDASKKLIVTLPSGTGDLNYTPKALGKYYVSIIAGSTGCGDAPASALREFNVAPTPAPRFTYTADNNYNVTFYNNTPDAGVAPASTIKYKWDFGDGSARDTNYIPATHHYDITRAPFTVTLTATTPGTNCFDVYTNSVELKFHGDLFMPNAFIPTSANRELNTYRVKGFGMKTWHMQIFNNFGQLIWESTKLDANGSPTEGWDGTYKGQIVEQGVYIWQITATLLNGEDWRGVSVNGSTPSKTGPIHLIR</sequence>
<evidence type="ECO:0000259" key="3">
    <source>
        <dbReference type="PROSITE" id="PS50093"/>
    </source>
</evidence>
<dbReference type="EMBL" id="WWEO01000043">
    <property type="protein sequence ID" value="NCD70840.1"/>
    <property type="molecule type" value="Genomic_DNA"/>
</dbReference>